<keyword evidence="2" id="KW-1185">Reference proteome</keyword>
<evidence type="ECO:0000313" key="2">
    <source>
        <dbReference type="Proteomes" id="UP000814033"/>
    </source>
</evidence>
<reference evidence="1" key="1">
    <citation type="submission" date="2021-02" db="EMBL/GenBank/DDBJ databases">
        <authorList>
            <consortium name="DOE Joint Genome Institute"/>
            <person name="Ahrendt S."/>
            <person name="Looney B.P."/>
            <person name="Miyauchi S."/>
            <person name="Morin E."/>
            <person name="Drula E."/>
            <person name="Courty P.E."/>
            <person name="Chicoki N."/>
            <person name="Fauchery L."/>
            <person name="Kohler A."/>
            <person name="Kuo A."/>
            <person name="Labutti K."/>
            <person name="Pangilinan J."/>
            <person name="Lipzen A."/>
            <person name="Riley R."/>
            <person name="Andreopoulos W."/>
            <person name="He G."/>
            <person name="Johnson J."/>
            <person name="Barry K.W."/>
            <person name="Grigoriev I.V."/>
            <person name="Nagy L."/>
            <person name="Hibbett D."/>
            <person name="Henrissat B."/>
            <person name="Matheny P.B."/>
            <person name="Labbe J."/>
            <person name="Martin F."/>
        </authorList>
    </citation>
    <scope>NUCLEOTIDE SEQUENCE</scope>
    <source>
        <strain evidence="1">FP105234-sp</strain>
    </source>
</reference>
<dbReference type="Proteomes" id="UP000814033">
    <property type="component" value="Unassembled WGS sequence"/>
</dbReference>
<gene>
    <name evidence="1" type="ORF">FA95DRAFT_375761</name>
</gene>
<accession>A0ACB8RHJ8</accession>
<evidence type="ECO:0000313" key="1">
    <source>
        <dbReference type="EMBL" id="KAI0043505.1"/>
    </source>
</evidence>
<proteinExistence type="predicted"/>
<name>A0ACB8RHJ8_9AGAM</name>
<sequence length="175" mass="19993">MQGRTKTPSDLSQYNAGGWAGRLRDVRGPQPCAWMSFPQVQKASARARCGGRSIWRNIYYVLPVYPINKPLHEVGMLRRNGEDTRRVYCGNCCLHTFLEAEDDRHRTSNASMMREYPLPPHDRSFVMLRLDAPQSTAKRKEIQSTIGPLRWAGMSAHDSDTRCRVRHAAYSLRGT</sequence>
<organism evidence="1 2">
    <name type="scientific">Auriscalpium vulgare</name>
    <dbReference type="NCBI Taxonomy" id="40419"/>
    <lineage>
        <taxon>Eukaryota</taxon>
        <taxon>Fungi</taxon>
        <taxon>Dikarya</taxon>
        <taxon>Basidiomycota</taxon>
        <taxon>Agaricomycotina</taxon>
        <taxon>Agaricomycetes</taxon>
        <taxon>Russulales</taxon>
        <taxon>Auriscalpiaceae</taxon>
        <taxon>Auriscalpium</taxon>
    </lineage>
</organism>
<protein>
    <submittedName>
        <fullName evidence="1">Uncharacterized protein</fullName>
    </submittedName>
</protein>
<dbReference type="EMBL" id="MU276015">
    <property type="protein sequence ID" value="KAI0043505.1"/>
    <property type="molecule type" value="Genomic_DNA"/>
</dbReference>
<reference evidence="1" key="2">
    <citation type="journal article" date="2022" name="New Phytol.">
        <title>Evolutionary transition to the ectomycorrhizal habit in the genomes of a hyperdiverse lineage of mushroom-forming fungi.</title>
        <authorList>
            <person name="Looney B."/>
            <person name="Miyauchi S."/>
            <person name="Morin E."/>
            <person name="Drula E."/>
            <person name="Courty P.E."/>
            <person name="Kohler A."/>
            <person name="Kuo A."/>
            <person name="LaButti K."/>
            <person name="Pangilinan J."/>
            <person name="Lipzen A."/>
            <person name="Riley R."/>
            <person name="Andreopoulos W."/>
            <person name="He G."/>
            <person name="Johnson J."/>
            <person name="Nolan M."/>
            <person name="Tritt A."/>
            <person name="Barry K.W."/>
            <person name="Grigoriev I.V."/>
            <person name="Nagy L.G."/>
            <person name="Hibbett D."/>
            <person name="Henrissat B."/>
            <person name="Matheny P.B."/>
            <person name="Labbe J."/>
            <person name="Martin F.M."/>
        </authorList>
    </citation>
    <scope>NUCLEOTIDE SEQUENCE</scope>
    <source>
        <strain evidence="1">FP105234-sp</strain>
    </source>
</reference>
<comment type="caution">
    <text evidence="1">The sequence shown here is derived from an EMBL/GenBank/DDBJ whole genome shotgun (WGS) entry which is preliminary data.</text>
</comment>